<keyword evidence="4 5" id="KW-0472">Membrane</keyword>
<dbReference type="GO" id="GO:0022857">
    <property type="term" value="F:transmembrane transporter activity"/>
    <property type="evidence" value="ECO:0007669"/>
    <property type="project" value="InterPro"/>
</dbReference>
<dbReference type="Gene3D" id="1.20.1250.20">
    <property type="entry name" value="MFS general substrate transporter like domains"/>
    <property type="match status" value="1"/>
</dbReference>
<feature type="transmembrane region" description="Helical" evidence="5">
    <location>
        <begin position="410"/>
        <end position="429"/>
    </location>
</feature>
<evidence type="ECO:0000256" key="4">
    <source>
        <dbReference type="ARBA" id="ARBA00023136"/>
    </source>
</evidence>
<evidence type="ECO:0000256" key="1">
    <source>
        <dbReference type="ARBA" id="ARBA00004141"/>
    </source>
</evidence>
<dbReference type="InterPro" id="IPR011701">
    <property type="entry name" value="MFS"/>
</dbReference>
<evidence type="ECO:0000313" key="7">
    <source>
        <dbReference type="Proteomes" id="UP000826661"/>
    </source>
</evidence>
<feature type="transmembrane region" description="Helical" evidence="5">
    <location>
        <begin position="441"/>
        <end position="462"/>
    </location>
</feature>
<keyword evidence="2 5" id="KW-0812">Transmembrane</keyword>
<proteinExistence type="predicted"/>
<dbReference type="PANTHER" id="PTHR23294:SF59">
    <property type="entry name" value="UNC93-LIKE PROTEIN C922.05C"/>
    <property type="match status" value="1"/>
</dbReference>
<evidence type="ECO:0000256" key="3">
    <source>
        <dbReference type="ARBA" id="ARBA00022989"/>
    </source>
</evidence>
<evidence type="ECO:0008006" key="8">
    <source>
        <dbReference type="Google" id="ProtNLM"/>
    </source>
</evidence>
<feature type="transmembrane region" description="Helical" evidence="5">
    <location>
        <begin position="303"/>
        <end position="322"/>
    </location>
</feature>
<evidence type="ECO:0000256" key="5">
    <source>
        <dbReference type="SAM" id="Phobius"/>
    </source>
</evidence>
<feature type="transmembrane region" description="Helical" evidence="5">
    <location>
        <begin position="42"/>
        <end position="66"/>
    </location>
</feature>
<feature type="transmembrane region" description="Helical" evidence="5">
    <location>
        <begin position="265"/>
        <end position="283"/>
    </location>
</feature>
<dbReference type="Proteomes" id="UP000826661">
    <property type="component" value="Chromosome III"/>
</dbReference>
<evidence type="ECO:0000256" key="2">
    <source>
        <dbReference type="ARBA" id="ARBA00022692"/>
    </source>
</evidence>
<reference evidence="6 7" key="1">
    <citation type="journal article" date="2021" name="BMC Genomics">
        <title>Telomere-to-telomere genome assembly of asparaginase-producing Trichoderma simmonsii.</title>
        <authorList>
            <person name="Chung D."/>
            <person name="Kwon Y.M."/>
            <person name="Yang Y."/>
        </authorList>
    </citation>
    <scope>NUCLEOTIDE SEQUENCE [LARGE SCALE GENOMIC DNA]</scope>
    <source>
        <strain evidence="6 7">GH-Sj1</strain>
    </source>
</reference>
<keyword evidence="7" id="KW-1185">Reference proteome</keyword>
<gene>
    <name evidence="6" type="ORF">H0G86_005809</name>
</gene>
<dbReference type="InterPro" id="IPR036259">
    <property type="entry name" value="MFS_trans_sf"/>
</dbReference>
<feature type="transmembrane region" description="Helical" evidence="5">
    <location>
        <begin position="334"/>
        <end position="355"/>
    </location>
</feature>
<comment type="subcellular location">
    <subcellularLocation>
        <location evidence="1">Membrane</location>
        <topology evidence="1">Multi-pass membrane protein</topology>
    </subcellularLocation>
</comment>
<dbReference type="Pfam" id="PF07690">
    <property type="entry name" value="MFS_1"/>
    <property type="match status" value="1"/>
</dbReference>
<feature type="transmembrane region" description="Helical" evidence="5">
    <location>
        <begin position="137"/>
        <end position="162"/>
    </location>
</feature>
<feature type="transmembrane region" description="Helical" evidence="5">
    <location>
        <begin position="375"/>
        <end position="398"/>
    </location>
</feature>
<feature type="transmembrane region" description="Helical" evidence="5">
    <location>
        <begin position="112"/>
        <end position="131"/>
    </location>
</feature>
<feature type="transmembrane region" description="Helical" evidence="5">
    <location>
        <begin position="174"/>
        <end position="192"/>
    </location>
</feature>
<dbReference type="PANTHER" id="PTHR23294">
    <property type="entry name" value="ET TRANSLATION PRODUCT-RELATED"/>
    <property type="match status" value="1"/>
</dbReference>
<keyword evidence="3 5" id="KW-1133">Transmembrane helix</keyword>
<dbReference type="InterPro" id="IPR051617">
    <property type="entry name" value="UNC-93-like_regulator"/>
</dbReference>
<dbReference type="GO" id="GO:0016020">
    <property type="term" value="C:membrane"/>
    <property type="evidence" value="ECO:0007669"/>
    <property type="project" value="UniProtKB-SubCell"/>
</dbReference>
<organism evidence="6 7">
    <name type="scientific">Trichoderma simmonsii</name>
    <dbReference type="NCBI Taxonomy" id="1491479"/>
    <lineage>
        <taxon>Eukaryota</taxon>
        <taxon>Fungi</taxon>
        <taxon>Dikarya</taxon>
        <taxon>Ascomycota</taxon>
        <taxon>Pezizomycotina</taxon>
        <taxon>Sordariomycetes</taxon>
        <taxon>Hypocreomycetidae</taxon>
        <taxon>Hypocreales</taxon>
        <taxon>Hypocreaceae</taxon>
        <taxon>Trichoderma</taxon>
    </lineage>
</organism>
<accession>A0A8G0PGR1</accession>
<feature type="transmembrane region" description="Helical" evidence="5">
    <location>
        <begin position="212"/>
        <end position="231"/>
    </location>
</feature>
<feature type="transmembrane region" description="Helical" evidence="5">
    <location>
        <begin position="86"/>
        <end position="105"/>
    </location>
</feature>
<dbReference type="AlphaFoldDB" id="A0A8G0PGR1"/>
<name>A0A8G0PGR1_9HYPO</name>
<dbReference type="EMBL" id="CP075866">
    <property type="protein sequence ID" value="QYS98639.1"/>
    <property type="molecule type" value="Genomic_DNA"/>
</dbReference>
<dbReference type="SUPFAM" id="SSF103473">
    <property type="entry name" value="MFS general substrate transporter"/>
    <property type="match status" value="1"/>
</dbReference>
<evidence type="ECO:0000313" key="6">
    <source>
        <dbReference type="EMBL" id="QYS98639.1"/>
    </source>
</evidence>
<sequence>MASEIGKDVEAVTVQCENQLDGNVQLPKGWLYHRPGIGSWRLPYYASPIVQLFYVAVIFFLCPGMYNALSGLGGGGQIDAKVNDNATVALYSTFAVVAFFSGTVCNKLGVRITLTMGCFSYALYIASFLSYNHTGNAAFVIVAGALLGASAALLWAAETVIVISYPPENKKGRYIAIFWMIFNFGAVIGALVSLTQNLHSDKGGYVGDSTYIAFLVLTTLGTVLAMVICNADRIIRDDGSKVILMKHPTWRSEILGLWEVLRTDAYIIALFPMFLASNWFYTYQFNDFNLARFNVRTRALNSLIYWCSQILGACIWGSLLDVSSFSRKTRARAGLVALFVITMGLWGGGYAFQMTYDRESAILQDNTLDWTSSNYGGLAVLYLFYGVFDSIWQTYTYWILGALSNNSRKLTILAGFYKAIQSAGAAIVYRLDALKMPYMSIFASTWALCAAGLVFAAPVIWTKITNHTELDKDVKFSDEMEEDLSKKVSE</sequence>
<protein>
    <recommendedName>
        <fullName evidence="8">MFS general substrate transporter</fullName>
    </recommendedName>
</protein>